<proteinExistence type="predicted"/>
<reference evidence="1 2" key="1">
    <citation type="submission" date="2019-03" db="EMBL/GenBank/DDBJ databases">
        <title>Metabolic potential of uncultured bacteria and archaea associated with petroleum seepage in deep-sea sediments.</title>
        <authorList>
            <person name="Dong X."/>
            <person name="Hubert C."/>
        </authorList>
    </citation>
    <scope>NUCLEOTIDE SEQUENCE [LARGE SCALE GENOMIC DNA]</scope>
    <source>
        <strain evidence="1">E29_bin36</strain>
    </source>
</reference>
<dbReference type="EMBL" id="SOIP01000485">
    <property type="protein sequence ID" value="TET78493.1"/>
    <property type="molecule type" value="Genomic_DNA"/>
</dbReference>
<organism evidence="1 2">
    <name type="scientific">candidate division TA06 bacterium</name>
    <dbReference type="NCBI Taxonomy" id="2250710"/>
    <lineage>
        <taxon>Bacteria</taxon>
        <taxon>Bacteria division TA06</taxon>
    </lineage>
</organism>
<name>A0A523XGT2_UNCT6</name>
<evidence type="ECO:0000313" key="1">
    <source>
        <dbReference type="EMBL" id="TET78493.1"/>
    </source>
</evidence>
<protein>
    <recommendedName>
        <fullName evidence="3">Type IV toxin-antitoxin system AbiEi family antitoxin domain-containing protein</fullName>
    </recommendedName>
</protein>
<sequence length="177" mass="20485">MNRWQEKGLLIKLRRGLYVLNENDRKIHPSRIFLANAVYFPSYVSTEYALGYYDLIPERVEDVTSVTTKKTAQFKNAFGMFVFQHVKSGLFFGSAKVKDENGLPVLIAQPEKALLDFIYLNLSSFKGKGTDVFGLSYRLQNLDILKKRKLKEFAKKYENKWIDEVLKDLLAFLKQGS</sequence>
<comment type="caution">
    <text evidence="1">The sequence shown here is derived from an EMBL/GenBank/DDBJ whole genome shotgun (WGS) entry which is preliminary data.</text>
</comment>
<gene>
    <name evidence="1" type="ORF">E3J38_08505</name>
</gene>
<evidence type="ECO:0000313" key="2">
    <source>
        <dbReference type="Proteomes" id="UP000315534"/>
    </source>
</evidence>
<evidence type="ECO:0008006" key="3">
    <source>
        <dbReference type="Google" id="ProtNLM"/>
    </source>
</evidence>
<accession>A0A523XGT2</accession>
<dbReference type="Proteomes" id="UP000315534">
    <property type="component" value="Unassembled WGS sequence"/>
</dbReference>
<dbReference type="AlphaFoldDB" id="A0A523XGT2"/>